<dbReference type="InterPro" id="IPR011990">
    <property type="entry name" value="TPR-like_helical_dom_sf"/>
</dbReference>
<dbReference type="Gene3D" id="1.25.40.10">
    <property type="entry name" value="Tetratricopeptide repeat domain"/>
    <property type="match status" value="1"/>
</dbReference>
<gene>
    <name evidence="1" type="ORF">FcAc13_07210</name>
</gene>
<dbReference type="RefSeq" id="WP_187755540.1">
    <property type="nucleotide sequence ID" value="NZ_JABURY010000016.1"/>
</dbReference>
<dbReference type="PANTHER" id="PTHR11102">
    <property type="entry name" value="SEL-1-LIKE PROTEIN"/>
    <property type="match status" value="1"/>
</dbReference>
<proteinExistence type="predicted"/>
<dbReference type="Pfam" id="PF08238">
    <property type="entry name" value="Sel1"/>
    <property type="match status" value="2"/>
</dbReference>
<name>A0ABR7QXZ6_9GAMM</name>
<reference evidence="1 2" key="1">
    <citation type="submission" date="2020-06" db="EMBL/GenBank/DDBJ databases">
        <title>Frischella cerana isolated from Apis cerana gut homogenate.</title>
        <authorList>
            <person name="Wolter L.A."/>
            <person name="Suenami S."/>
            <person name="Miyazaki R."/>
        </authorList>
    </citation>
    <scope>NUCLEOTIDE SEQUENCE [LARGE SCALE GENOMIC DNA]</scope>
    <source>
        <strain evidence="1 2">Ac13</strain>
    </source>
</reference>
<accession>A0ABR7QXZ6</accession>
<sequence>MKKIIAIFFILFSFSVYSYDIDELIKKANNGDAEAQNKLGKIYSDGNSTITDYEKAINYYKLSAEQGNLYAQHNLGVMYYFGKGVPKNLSIAKEWFKKSCDQKFVIACGYYKKLNKFN</sequence>
<dbReference type="InterPro" id="IPR006597">
    <property type="entry name" value="Sel1-like"/>
</dbReference>
<dbReference type="SUPFAM" id="SSF81901">
    <property type="entry name" value="HCP-like"/>
    <property type="match status" value="1"/>
</dbReference>
<evidence type="ECO:0000313" key="2">
    <source>
        <dbReference type="Proteomes" id="UP000651208"/>
    </source>
</evidence>
<organism evidence="1 2">
    <name type="scientific">Frischella japonica</name>
    <dbReference type="NCBI Taxonomy" id="2741544"/>
    <lineage>
        <taxon>Bacteria</taxon>
        <taxon>Pseudomonadati</taxon>
        <taxon>Pseudomonadota</taxon>
        <taxon>Gammaproteobacteria</taxon>
        <taxon>Orbales</taxon>
        <taxon>Orbaceae</taxon>
        <taxon>Frischella</taxon>
    </lineage>
</organism>
<dbReference type="SMART" id="SM00671">
    <property type="entry name" value="SEL1"/>
    <property type="match status" value="2"/>
</dbReference>
<comment type="caution">
    <text evidence="1">The sequence shown here is derived from an EMBL/GenBank/DDBJ whole genome shotgun (WGS) entry which is preliminary data.</text>
</comment>
<dbReference type="EMBL" id="JABURY010000016">
    <property type="protein sequence ID" value="MBC9131096.1"/>
    <property type="molecule type" value="Genomic_DNA"/>
</dbReference>
<dbReference type="Proteomes" id="UP000651208">
    <property type="component" value="Unassembled WGS sequence"/>
</dbReference>
<keyword evidence="2" id="KW-1185">Reference proteome</keyword>
<dbReference type="PANTHER" id="PTHR11102:SF160">
    <property type="entry name" value="ERAD-ASSOCIATED E3 UBIQUITIN-PROTEIN LIGASE COMPONENT HRD3"/>
    <property type="match status" value="1"/>
</dbReference>
<evidence type="ECO:0000313" key="1">
    <source>
        <dbReference type="EMBL" id="MBC9131096.1"/>
    </source>
</evidence>
<dbReference type="InterPro" id="IPR050767">
    <property type="entry name" value="Sel1_AlgK"/>
</dbReference>
<protein>
    <submittedName>
        <fullName evidence="1">Sel1 repeat family protein</fullName>
    </submittedName>
</protein>